<dbReference type="InParanoid" id="A0CW01"/>
<dbReference type="GeneID" id="5028150"/>
<keyword evidence="1" id="KW-0472">Membrane</keyword>
<dbReference type="KEGG" id="ptm:GSPATT00001170001"/>
<evidence type="ECO:0008006" key="4">
    <source>
        <dbReference type="Google" id="ProtNLM"/>
    </source>
</evidence>
<keyword evidence="3" id="KW-1185">Reference proteome</keyword>
<evidence type="ECO:0000313" key="3">
    <source>
        <dbReference type="Proteomes" id="UP000000600"/>
    </source>
</evidence>
<evidence type="ECO:0000256" key="1">
    <source>
        <dbReference type="SAM" id="Phobius"/>
    </source>
</evidence>
<keyword evidence="1" id="KW-0812">Transmembrane</keyword>
<evidence type="ECO:0000313" key="2">
    <source>
        <dbReference type="EMBL" id="CAK74968.1"/>
    </source>
</evidence>
<accession>A0CW01</accession>
<reference evidence="2 3" key="1">
    <citation type="journal article" date="2006" name="Nature">
        <title>Global trends of whole-genome duplications revealed by the ciliate Paramecium tetraurelia.</title>
        <authorList>
            <consortium name="Genoscope"/>
            <person name="Aury J.-M."/>
            <person name="Jaillon O."/>
            <person name="Duret L."/>
            <person name="Noel B."/>
            <person name="Jubin C."/>
            <person name="Porcel B.M."/>
            <person name="Segurens B."/>
            <person name="Daubin V."/>
            <person name="Anthouard V."/>
            <person name="Aiach N."/>
            <person name="Arnaiz O."/>
            <person name="Billaut A."/>
            <person name="Beisson J."/>
            <person name="Blanc I."/>
            <person name="Bouhouche K."/>
            <person name="Camara F."/>
            <person name="Duharcourt S."/>
            <person name="Guigo R."/>
            <person name="Gogendeau D."/>
            <person name="Katinka M."/>
            <person name="Keller A.-M."/>
            <person name="Kissmehl R."/>
            <person name="Klotz C."/>
            <person name="Koll F."/>
            <person name="Le Moue A."/>
            <person name="Lepere C."/>
            <person name="Malinsky S."/>
            <person name="Nowacki M."/>
            <person name="Nowak J.K."/>
            <person name="Plattner H."/>
            <person name="Poulain J."/>
            <person name="Ruiz F."/>
            <person name="Serrano V."/>
            <person name="Zagulski M."/>
            <person name="Dessen P."/>
            <person name="Betermier M."/>
            <person name="Weissenbach J."/>
            <person name="Scarpelli C."/>
            <person name="Schachter V."/>
            <person name="Sperling L."/>
            <person name="Meyer E."/>
            <person name="Cohen J."/>
            <person name="Wincker P."/>
        </authorList>
    </citation>
    <scope>NUCLEOTIDE SEQUENCE [LARGE SCALE GENOMIC DNA]</scope>
    <source>
        <strain evidence="2 3">Stock d4-2</strain>
    </source>
</reference>
<proteinExistence type="predicted"/>
<dbReference type="HOGENOM" id="CLU_2019688_0_0_1"/>
<protein>
    <recommendedName>
        <fullName evidence="4">Transmembrane protein</fullName>
    </recommendedName>
</protein>
<dbReference type="EMBL" id="CT868207">
    <property type="protein sequence ID" value="CAK74968.1"/>
    <property type="molecule type" value="Genomic_DNA"/>
</dbReference>
<dbReference type="RefSeq" id="XP_001442365.1">
    <property type="nucleotide sequence ID" value="XM_001442328.1"/>
</dbReference>
<keyword evidence="1" id="KW-1133">Transmembrane helix</keyword>
<gene>
    <name evidence="2" type="ORF">GSPATT00001170001</name>
</gene>
<dbReference type="AlphaFoldDB" id="A0CW01"/>
<feature type="transmembrane region" description="Helical" evidence="1">
    <location>
        <begin position="32"/>
        <end position="50"/>
    </location>
</feature>
<name>A0CW01_PARTE</name>
<dbReference type="Proteomes" id="UP000000600">
    <property type="component" value="Unassembled WGS sequence"/>
</dbReference>
<organism evidence="2 3">
    <name type="scientific">Paramecium tetraurelia</name>
    <dbReference type="NCBI Taxonomy" id="5888"/>
    <lineage>
        <taxon>Eukaryota</taxon>
        <taxon>Sar</taxon>
        <taxon>Alveolata</taxon>
        <taxon>Ciliophora</taxon>
        <taxon>Intramacronucleata</taxon>
        <taxon>Oligohymenophorea</taxon>
        <taxon>Peniculida</taxon>
        <taxon>Parameciidae</taxon>
        <taxon>Paramecium</taxon>
    </lineage>
</organism>
<sequence>MEMPQNNKAIGTHQQDNIYGYLLQKQDINGKFNYSYFIIGEFSIFILIMLNHSQFIQKYYTQLISQEKINIIQPKEEKEVESLVSVFIQEITKVGEYLVQNIYQARKHKQNKKRVLAVTSVLF</sequence>